<sequence length="204" mass="23134">MAHLVVLDHALTRITTPTKRTLVRCRDGTIATRLWFWTERLSNAQMDRIAGVQLATRSSDQGWVDSDPELGPQVWFDVGAIPSLPTPPKQDTIHLVTVKHTKALATLEGHGERSKEDVEDTIEAVMALDTRWRRSYGCPSEQAKTVQLERPVFTCDDGMWARAESDTSTRDIAVRACAMFRGWTTHARWGKLTVWKHFEPIVRV</sequence>
<evidence type="ECO:0000313" key="2">
    <source>
        <dbReference type="Proteomes" id="UP001385951"/>
    </source>
</evidence>
<name>A0AAW0G1H0_9APHY</name>
<dbReference type="Proteomes" id="UP001385951">
    <property type="component" value="Unassembled WGS sequence"/>
</dbReference>
<proteinExistence type="predicted"/>
<comment type="caution">
    <text evidence="1">The sequence shown here is derived from an EMBL/GenBank/DDBJ whole genome shotgun (WGS) entry which is preliminary data.</text>
</comment>
<keyword evidence="2" id="KW-1185">Reference proteome</keyword>
<dbReference type="EMBL" id="JASBNA010000029">
    <property type="protein sequence ID" value="KAK7683763.1"/>
    <property type="molecule type" value="Genomic_DNA"/>
</dbReference>
<organism evidence="1 2">
    <name type="scientific">Cerrena zonata</name>
    <dbReference type="NCBI Taxonomy" id="2478898"/>
    <lineage>
        <taxon>Eukaryota</taxon>
        <taxon>Fungi</taxon>
        <taxon>Dikarya</taxon>
        <taxon>Basidiomycota</taxon>
        <taxon>Agaricomycotina</taxon>
        <taxon>Agaricomycetes</taxon>
        <taxon>Polyporales</taxon>
        <taxon>Cerrenaceae</taxon>
        <taxon>Cerrena</taxon>
    </lineage>
</organism>
<reference evidence="1 2" key="1">
    <citation type="submission" date="2022-09" db="EMBL/GenBank/DDBJ databases">
        <authorList>
            <person name="Palmer J.M."/>
        </authorList>
    </citation>
    <scope>NUCLEOTIDE SEQUENCE [LARGE SCALE GENOMIC DNA]</scope>
    <source>
        <strain evidence="1 2">DSM 7382</strain>
    </source>
</reference>
<evidence type="ECO:0000313" key="1">
    <source>
        <dbReference type="EMBL" id="KAK7683763.1"/>
    </source>
</evidence>
<gene>
    <name evidence="1" type="ORF">QCA50_013139</name>
</gene>
<protein>
    <submittedName>
        <fullName evidence="1">Uncharacterized protein</fullName>
    </submittedName>
</protein>
<accession>A0AAW0G1H0</accession>
<dbReference type="AlphaFoldDB" id="A0AAW0G1H0"/>